<gene>
    <name evidence="1" type="ORF">DICPUDRAFT_148544</name>
</gene>
<accession>F0ZBE4</accession>
<dbReference type="EMBL" id="GL870970">
    <property type="protein sequence ID" value="EGC38731.1"/>
    <property type="molecule type" value="Genomic_DNA"/>
</dbReference>
<dbReference type="RefSeq" id="XP_003284722.1">
    <property type="nucleotide sequence ID" value="XM_003284674.1"/>
</dbReference>
<dbReference type="Proteomes" id="UP000001064">
    <property type="component" value="Unassembled WGS sequence"/>
</dbReference>
<dbReference type="AlphaFoldDB" id="F0ZBE4"/>
<protein>
    <submittedName>
        <fullName evidence="1">Uncharacterized protein</fullName>
    </submittedName>
</protein>
<dbReference type="InParanoid" id="F0ZBE4"/>
<organism evidence="1 2">
    <name type="scientific">Dictyostelium purpureum</name>
    <name type="common">Slime mold</name>
    <dbReference type="NCBI Taxonomy" id="5786"/>
    <lineage>
        <taxon>Eukaryota</taxon>
        <taxon>Amoebozoa</taxon>
        <taxon>Evosea</taxon>
        <taxon>Eumycetozoa</taxon>
        <taxon>Dictyostelia</taxon>
        <taxon>Dictyosteliales</taxon>
        <taxon>Dictyosteliaceae</taxon>
        <taxon>Dictyostelium</taxon>
    </lineage>
</organism>
<dbReference type="KEGG" id="dpp:DICPUDRAFT_148544"/>
<dbReference type="GeneID" id="10506705"/>
<reference evidence="2" key="1">
    <citation type="journal article" date="2011" name="Genome Biol.">
        <title>Comparative genomics of the social amoebae Dictyostelium discoideum and Dictyostelium purpureum.</title>
        <authorList>
            <consortium name="US DOE Joint Genome Institute (JGI-PGF)"/>
            <person name="Sucgang R."/>
            <person name="Kuo A."/>
            <person name="Tian X."/>
            <person name="Salerno W."/>
            <person name="Parikh A."/>
            <person name="Feasley C.L."/>
            <person name="Dalin E."/>
            <person name="Tu H."/>
            <person name="Huang E."/>
            <person name="Barry K."/>
            <person name="Lindquist E."/>
            <person name="Shapiro H."/>
            <person name="Bruce D."/>
            <person name="Schmutz J."/>
            <person name="Salamov A."/>
            <person name="Fey P."/>
            <person name="Gaudet P."/>
            <person name="Anjard C."/>
            <person name="Babu M.M."/>
            <person name="Basu S."/>
            <person name="Bushmanova Y."/>
            <person name="van der Wel H."/>
            <person name="Katoh-Kurasawa M."/>
            <person name="Dinh C."/>
            <person name="Coutinho P.M."/>
            <person name="Saito T."/>
            <person name="Elias M."/>
            <person name="Schaap P."/>
            <person name="Kay R.R."/>
            <person name="Henrissat B."/>
            <person name="Eichinger L."/>
            <person name="Rivero F."/>
            <person name="Putnam N.H."/>
            <person name="West C.M."/>
            <person name="Loomis W.F."/>
            <person name="Chisholm R.L."/>
            <person name="Shaulsky G."/>
            <person name="Strassmann J.E."/>
            <person name="Queller D.C."/>
            <person name="Kuspa A."/>
            <person name="Grigoriev I.V."/>
        </authorList>
    </citation>
    <scope>NUCLEOTIDE SEQUENCE [LARGE SCALE GENOMIC DNA]</scope>
    <source>
        <strain evidence="2">QSDP1</strain>
    </source>
</reference>
<dbReference type="VEuPathDB" id="AmoebaDB:DICPUDRAFT_148544"/>
<sequence length="101" mass="11664">MTSNKINKETFCLIEHINKLVLDKIKEQNQKSNNQVVKSKNQIYDPTALSPFAFYLTKELTEIKGNRGEPKTLEQFDNLTLEMILSCAPRLRPSKNIIKLL</sequence>
<keyword evidence="2" id="KW-1185">Reference proteome</keyword>
<evidence type="ECO:0000313" key="1">
    <source>
        <dbReference type="EMBL" id="EGC38731.1"/>
    </source>
</evidence>
<proteinExistence type="predicted"/>
<evidence type="ECO:0000313" key="2">
    <source>
        <dbReference type="Proteomes" id="UP000001064"/>
    </source>
</evidence>
<name>F0ZBE4_DICPU</name>